<dbReference type="GO" id="GO:0004563">
    <property type="term" value="F:beta-N-acetylhexosaminidase activity"/>
    <property type="evidence" value="ECO:0007669"/>
    <property type="project" value="UniProtKB-EC"/>
</dbReference>
<comment type="similarity">
    <text evidence="2">Belongs to the glycosyl hydrolase 3 family.</text>
</comment>
<evidence type="ECO:0000256" key="5">
    <source>
        <dbReference type="ARBA" id="ARBA00023295"/>
    </source>
</evidence>
<keyword evidence="4" id="KW-0378">Hydrolase</keyword>
<dbReference type="InterPro" id="IPR017853">
    <property type="entry name" value="GH"/>
</dbReference>
<dbReference type="Proteomes" id="UP000245137">
    <property type="component" value="Unassembled WGS sequence"/>
</dbReference>
<dbReference type="EMBL" id="PUIV01000011">
    <property type="protein sequence ID" value="PWB94165.1"/>
    <property type="molecule type" value="Genomic_DNA"/>
</dbReference>
<dbReference type="Gene3D" id="3.20.20.300">
    <property type="entry name" value="Glycoside hydrolase, family 3, N-terminal domain"/>
    <property type="match status" value="1"/>
</dbReference>
<organism evidence="7 8">
    <name type="scientific">Methylosinus sporium</name>
    <dbReference type="NCBI Taxonomy" id="428"/>
    <lineage>
        <taxon>Bacteria</taxon>
        <taxon>Pseudomonadati</taxon>
        <taxon>Pseudomonadota</taxon>
        <taxon>Alphaproteobacteria</taxon>
        <taxon>Hyphomicrobiales</taxon>
        <taxon>Methylocystaceae</taxon>
        <taxon>Methylosinus</taxon>
    </lineage>
</organism>
<dbReference type="GO" id="GO:0009254">
    <property type="term" value="P:peptidoglycan turnover"/>
    <property type="evidence" value="ECO:0007669"/>
    <property type="project" value="TreeGrafter"/>
</dbReference>
<dbReference type="InterPro" id="IPR001764">
    <property type="entry name" value="Glyco_hydro_3_N"/>
</dbReference>
<dbReference type="InterPro" id="IPR036962">
    <property type="entry name" value="Glyco_hydro_3_N_sf"/>
</dbReference>
<dbReference type="GO" id="GO:0005975">
    <property type="term" value="P:carbohydrate metabolic process"/>
    <property type="evidence" value="ECO:0007669"/>
    <property type="project" value="InterPro"/>
</dbReference>
<evidence type="ECO:0000256" key="1">
    <source>
        <dbReference type="ARBA" id="ARBA00001231"/>
    </source>
</evidence>
<comment type="catalytic activity">
    <reaction evidence="1">
        <text>Hydrolysis of terminal non-reducing N-acetyl-D-hexosamine residues in N-acetyl-beta-D-hexosaminides.</text>
        <dbReference type="EC" id="3.2.1.52"/>
    </reaction>
</comment>
<dbReference type="InterPro" id="IPR050226">
    <property type="entry name" value="NagZ_Beta-hexosaminidase"/>
</dbReference>
<dbReference type="PANTHER" id="PTHR30480">
    <property type="entry name" value="BETA-HEXOSAMINIDASE-RELATED"/>
    <property type="match status" value="1"/>
</dbReference>
<evidence type="ECO:0000256" key="4">
    <source>
        <dbReference type="ARBA" id="ARBA00022801"/>
    </source>
</evidence>
<comment type="caution">
    <text evidence="7">The sequence shown here is derived from an EMBL/GenBank/DDBJ whole genome shotgun (WGS) entry which is preliminary data.</text>
</comment>
<evidence type="ECO:0000259" key="6">
    <source>
        <dbReference type="Pfam" id="PF00933"/>
    </source>
</evidence>
<keyword evidence="8" id="KW-1185">Reference proteome</keyword>
<name>A0A2U1SRD3_METSR</name>
<feature type="domain" description="Glycoside hydrolase family 3 N-terminal" evidence="6">
    <location>
        <begin position="29"/>
        <end position="309"/>
    </location>
</feature>
<reference evidence="7 8" key="1">
    <citation type="journal article" date="2018" name="Appl. Microbiol. Biotechnol.">
        <title>Co-cultivation of the strictly anaerobic methanogen Methanosarcina barkeri with aerobic methanotrophs in an oxygen-limited membrane bioreactor.</title>
        <authorList>
            <person name="In 't Zandt M.H."/>
            <person name="van den Bosch T.J.M."/>
            <person name="Rijkers R."/>
            <person name="van Kessel M.A.H.J."/>
            <person name="Jetten M.S.M."/>
            <person name="Welte C.U."/>
        </authorList>
    </citation>
    <scope>NUCLEOTIDE SEQUENCE [LARGE SCALE GENOMIC DNA]</scope>
    <source>
        <strain evidence="7 8">DSM 17706</strain>
    </source>
</reference>
<proteinExistence type="inferred from homology"/>
<dbReference type="EC" id="3.2.1.52" evidence="3"/>
<accession>A0A2U1SRD3</accession>
<dbReference type="Pfam" id="PF00933">
    <property type="entry name" value="Glyco_hydro_3"/>
    <property type="match status" value="1"/>
</dbReference>
<protein>
    <recommendedName>
        <fullName evidence="3">beta-N-acetylhexosaminidase</fullName>
        <ecNumber evidence="3">3.2.1.52</ecNumber>
    </recommendedName>
</protein>
<dbReference type="AlphaFoldDB" id="A0A2U1SRD3"/>
<evidence type="ECO:0000313" key="7">
    <source>
        <dbReference type="EMBL" id="PWB94165.1"/>
    </source>
</evidence>
<evidence type="ECO:0000256" key="3">
    <source>
        <dbReference type="ARBA" id="ARBA00012663"/>
    </source>
</evidence>
<evidence type="ECO:0000256" key="2">
    <source>
        <dbReference type="ARBA" id="ARBA00005336"/>
    </source>
</evidence>
<keyword evidence="5" id="KW-0326">Glycosidase</keyword>
<dbReference type="OrthoDB" id="9786661at2"/>
<dbReference type="RefSeq" id="WP_108917043.1">
    <property type="nucleotide sequence ID" value="NZ_BGJY01000001.1"/>
</dbReference>
<evidence type="ECO:0000313" key="8">
    <source>
        <dbReference type="Proteomes" id="UP000245137"/>
    </source>
</evidence>
<dbReference type="SUPFAM" id="SSF51445">
    <property type="entry name" value="(Trans)glycosidases"/>
    <property type="match status" value="1"/>
</dbReference>
<sequence length="332" mass="36325">MSAPIPIGELFLLGFRTPHVPPWLRDFARDYGLGGVILFDYDCTDRKYERNIFDPAQVKALCAEIHALPTRPLIFIDQEGGKVRRLKEERGFAPLPSARQFGRLTAQGRLDALRPAFTELRDLGIDADLAPVVDLDINPDSPDIGSAQRSFSADPRVVEDCVGALVEVARATGLKLCLKHFPGTGGAKVNPHDHVMDLSDCLTDAQVKIFETLAPRVPMVLFSHGVVNQWEQDTPCCLSSVAVRKLRRSAPGVVILTDDLQMQGVQKLMTTGDAALCALRAGADFILIGNNMKDEQAESARYAQNLLDACAKDASLADNARAAIERIRRLKA</sequence>
<dbReference type="PANTHER" id="PTHR30480:SF13">
    <property type="entry name" value="BETA-HEXOSAMINIDASE"/>
    <property type="match status" value="1"/>
</dbReference>
<gene>
    <name evidence="7" type="ORF">C5689_09535</name>
</gene>